<feature type="transmembrane region" description="Helical" evidence="7">
    <location>
        <begin position="74"/>
        <end position="97"/>
    </location>
</feature>
<feature type="transmembrane region" description="Helical" evidence="7">
    <location>
        <begin position="109"/>
        <end position="131"/>
    </location>
</feature>
<dbReference type="Proteomes" id="UP000735302">
    <property type="component" value="Unassembled WGS sequence"/>
</dbReference>
<dbReference type="PANTHER" id="PTHR19282">
    <property type="entry name" value="TETRASPANIN"/>
    <property type="match status" value="1"/>
</dbReference>
<dbReference type="PRINTS" id="PR00259">
    <property type="entry name" value="TMFOUR"/>
</dbReference>
<keyword evidence="3 7" id="KW-0812">Transmembrane</keyword>
<feature type="transmembrane region" description="Helical" evidence="7">
    <location>
        <begin position="247"/>
        <end position="270"/>
    </location>
</feature>
<evidence type="ECO:0000256" key="5">
    <source>
        <dbReference type="ARBA" id="ARBA00023136"/>
    </source>
</evidence>
<feature type="disulfide bond" evidence="6">
    <location>
        <begin position="169"/>
        <end position="201"/>
    </location>
</feature>
<dbReference type="InterPro" id="IPR018499">
    <property type="entry name" value="Tetraspanin/Peripherin"/>
</dbReference>
<name>A0AAV4D298_9GAST</name>
<dbReference type="InterPro" id="IPR008952">
    <property type="entry name" value="Tetraspanin_EC2_sf"/>
</dbReference>
<evidence type="ECO:0000256" key="6">
    <source>
        <dbReference type="PIRSR" id="PIRSR002419-1"/>
    </source>
</evidence>
<feature type="transmembrane region" description="Helical" evidence="7">
    <location>
        <begin position="39"/>
        <end position="62"/>
    </location>
</feature>
<accession>A0AAV4D298</accession>
<dbReference type="EMBL" id="BLXT01007309">
    <property type="protein sequence ID" value="GFO38268.1"/>
    <property type="molecule type" value="Genomic_DNA"/>
</dbReference>
<keyword evidence="6" id="KW-1015">Disulfide bond</keyword>
<sequence length="287" mass="32466">MSTGSEGMQKMLPEAHPKKKHPLHPLCARTAFSCNKLLLFIYALVFLFVGIVLMAIGVLVELHRNRIEPINNHLAVPTALLIVVGLVIAINAFIGMIGTIMENPCLLKIFLILTVVCFLVQVAIGVIAFIFREELPNKVNSEFMFAIKGYTKDKDMKTALDWLQKQYECCGFESYKDYEIQNDDFSCDGNKTHICGVPDSCCRKKLGLSKPKSCGHNVIGKPDMFDQIYDEGCTVSLIRWLMEHLDLVGAIALGFAIPQIFGILLAYYFLRKVKEYRVWFRVDAFRT</sequence>
<feature type="disulfide bond" evidence="6">
    <location>
        <begin position="170"/>
        <end position="187"/>
    </location>
</feature>
<comment type="subcellular location">
    <subcellularLocation>
        <location evidence="1 7">Membrane</location>
        <topology evidence="1 7">Multi-pass membrane protein</topology>
    </subcellularLocation>
</comment>
<keyword evidence="5 7" id="KW-0472">Membrane</keyword>
<keyword evidence="4 7" id="KW-1133">Transmembrane helix</keyword>
<comment type="similarity">
    <text evidence="2 7">Belongs to the tetraspanin (TM4SF) family.</text>
</comment>
<dbReference type="Gene3D" id="1.10.1450.10">
    <property type="entry name" value="Tetraspanin"/>
    <property type="match status" value="1"/>
</dbReference>
<comment type="caution">
    <text evidence="8">The sequence shown here is derived from an EMBL/GenBank/DDBJ whole genome shotgun (WGS) entry which is preliminary data.</text>
</comment>
<evidence type="ECO:0000256" key="7">
    <source>
        <dbReference type="RuleBase" id="RU361218"/>
    </source>
</evidence>
<evidence type="ECO:0000313" key="9">
    <source>
        <dbReference type="Proteomes" id="UP000735302"/>
    </source>
</evidence>
<dbReference type="GO" id="GO:0005886">
    <property type="term" value="C:plasma membrane"/>
    <property type="evidence" value="ECO:0007669"/>
    <property type="project" value="TreeGrafter"/>
</dbReference>
<evidence type="ECO:0000256" key="2">
    <source>
        <dbReference type="ARBA" id="ARBA00006840"/>
    </source>
</evidence>
<protein>
    <recommendedName>
        <fullName evidence="7">Tetraspanin</fullName>
    </recommendedName>
</protein>
<evidence type="ECO:0000256" key="4">
    <source>
        <dbReference type="ARBA" id="ARBA00022989"/>
    </source>
</evidence>
<keyword evidence="9" id="KW-1185">Reference proteome</keyword>
<dbReference type="Pfam" id="PF00335">
    <property type="entry name" value="Tetraspanin"/>
    <property type="match status" value="1"/>
</dbReference>
<reference evidence="8 9" key="1">
    <citation type="journal article" date="2021" name="Elife">
        <title>Chloroplast acquisition without the gene transfer in kleptoplastic sea slugs, Plakobranchus ocellatus.</title>
        <authorList>
            <person name="Maeda T."/>
            <person name="Takahashi S."/>
            <person name="Yoshida T."/>
            <person name="Shimamura S."/>
            <person name="Takaki Y."/>
            <person name="Nagai Y."/>
            <person name="Toyoda A."/>
            <person name="Suzuki Y."/>
            <person name="Arimoto A."/>
            <person name="Ishii H."/>
            <person name="Satoh N."/>
            <person name="Nishiyama T."/>
            <person name="Hasebe M."/>
            <person name="Maruyama T."/>
            <person name="Minagawa J."/>
            <person name="Obokata J."/>
            <person name="Shigenobu S."/>
        </authorList>
    </citation>
    <scope>NUCLEOTIDE SEQUENCE [LARGE SCALE GENOMIC DNA]</scope>
</reference>
<dbReference type="PIRSF" id="PIRSF002419">
    <property type="entry name" value="Tetraspanin"/>
    <property type="match status" value="1"/>
</dbReference>
<proteinExistence type="inferred from homology"/>
<dbReference type="SUPFAM" id="SSF48652">
    <property type="entry name" value="Tetraspanin"/>
    <property type="match status" value="1"/>
</dbReference>
<dbReference type="AlphaFoldDB" id="A0AAV4D298"/>
<dbReference type="InterPro" id="IPR000301">
    <property type="entry name" value="Tetraspanin_animals"/>
</dbReference>
<organism evidence="8 9">
    <name type="scientific">Plakobranchus ocellatus</name>
    <dbReference type="NCBI Taxonomy" id="259542"/>
    <lineage>
        <taxon>Eukaryota</taxon>
        <taxon>Metazoa</taxon>
        <taxon>Spiralia</taxon>
        <taxon>Lophotrochozoa</taxon>
        <taxon>Mollusca</taxon>
        <taxon>Gastropoda</taxon>
        <taxon>Heterobranchia</taxon>
        <taxon>Euthyneura</taxon>
        <taxon>Panpulmonata</taxon>
        <taxon>Sacoglossa</taxon>
        <taxon>Placobranchoidea</taxon>
        <taxon>Plakobranchidae</taxon>
        <taxon>Plakobranchus</taxon>
    </lineage>
</organism>
<gene>
    <name evidence="8" type="ORF">PoB_006477300</name>
</gene>
<evidence type="ECO:0000313" key="8">
    <source>
        <dbReference type="EMBL" id="GFO38268.1"/>
    </source>
</evidence>
<dbReference type="PANTHER" id="PTHR19282:SF544">
    <property type="entry name" value="TETRASPANIN"/>
    <property type="match status" value="1"/>
</dbReference>
<evidence type="ECO:0000256" key="1">
    <source>
        <dbReference type="ARBA" id="ARBA00004141"/>
    </source>
</evidence>
<evidence type="ECO:0000256" key="3">
    <source>
        <dbReference type="ARBA" id="ARBA00022692"/>
    </source>
</evidence>